<organism evidence="1 2">
    <name type="scientific">Xenorhabdus bovienii str. puntauvense</name>
    <dbReference type="NCBI Taxonomy" id="1398201"/>
    <lineage>
        <taxon>Bacteria</taxon>
        <taxon>Pseudomonadati</taxon>
        <taxon>Pseudomonadota</taxon>
        <taxon>Gammaproteobacteria</taxon>
        <taxon>Enterobacterales</taxon>
        <taxon>Morganellaceae</taxon>
        <taxon>Xenorhabdus</taxon>
    </lineage>
</organism>
<dbReference type="RefSeq" id="WP_051862875.1">
    <property type="nucleotide sequence ID" value="NZ_CAWLWN010000188.1"/>
</dbReference>
<reference evidence="1" key="1">
    <citation type="submission" date="2013-07" db="EMBL/GenBank/DDBJ databases">
        <title>Sub-species coevolution in mutualistic symbiosis.</title>
        <authorList>
            <person name="Murfin K."/>
            <person name="Klassen J."/>
            <person name="Lee M."/>
            <person name="Forst S."/>
            <person name="Stock P."/>
            <person name="Goodrich-Blair H."/>
        </authorList>
    </citation>
    <scope>NUCLEOTIDE SEQUENCE [LARGE SCALE GENOMIC DNA]</scope>
    <source>
        <strain evidence="1">Puntauvense</strain>
    </source>
</reference>
<gene>
    <name evidence="1" type="ORF">XBP1_2150004</name>
</gene>
<proteinExistence type="predicted"/>
<sequence length="127" mass="14023">MRNIFFIISILLVSACTRQTVSIYPNGNYLKDAQVGVPYNEIINIPGVIDMGFSAKITPSNSGLTWNPSDYTTPVLPATEKDYSRIQIQGMPIHAGEITIKISGGVYGNMFTKVGKFNKTYTIKVKE</sequence>
<dbReference type="PROSITE" id="PS51257">
    <property type="entry name" value="PROKAR_LIPOPROTEIN"/>
    <property type="match status" value="1"/>
</dbReference>
<accession>A0A077NFA3</accession>
<dbReference type="HOGENOM" id="CLU_152358_1_0_6"/>
<name>A0A077NFA3_XENBV</name>
<protein>
    <submittedName>
        <fullName evidence="1">Uncharacterized protein</fullName>
    </submittedName>
</protein>
<comment type="caution">
    <text evidence="1">The sequence shown here is derived from an EMBL/GenBank/DDBJ whole genome shotgun (WGS) entry which is preliminary data.</text>
</comment>
<dbReference type="Proteomes" id="UP000028511">
    <property type="component" value="Unassembled WGS sequence"/>
</dbReference>
<evidence type="ECO:0000313" key="2">
    <source>
        <dbReference type="Proteomes" id="UP000028511"/>
    </source>
</evidence>
<dbReference type="AlphaFoldDB" id="A0A077NFA3"/>
<dbReference type="EMBL" id="CBSW010000130">
    <property type="protein sequence ID" value="CDG96520.1"/>
    <property type="molecule type" value="Genomic_DNA"/>
</dbReference>
<evidence type="ECO:0000313" key="1">
    <source>
        <dbReference type="EMBL" id="CDG96520.1"/>
    </source>
</evidence>